<dbReference type="Proteomes" id="UP000544222">
    <property type="component" value="Unassembled WGS sequence"/>
</dbReference>
<name>A0A7W5DU22_9PORP</name>
<proteinExistence type="predicted"/>
<comment type="caution">
    <text evidence="1">The sequence shown here is derived from an EMBL/GenBank/DDBJ whole genome shotgun (WGS) entry which is preliminary data.</text>
</comment>
<organism evidence="1 2">
    <name type="scientific">Microbacter margulisiae</name>
    <dbReference type="NCBI Taxonomy" id="1350067"/>
    <lineage>
        <taxon>Bacteria</taxon>
        <taxon>Pseudomonadati</taxon>
        <taxon>Bacteroidota</taxon>
        <taxon>Bacteroidia</taxon>
        <taxon>Bacteroidales</taxon>
        <taxon>Porphyromonadaceae</taxon>
        <taxon>Microbacter</taxon>
    </lineage>
</organism>
<protein>
    <submittedName>
        <fullName evidence="1">Uncharacterized protein</fullName>
    </submittedName>
</protein>
<evidence type="ECO:0000313" key="2">
    <source>
        <dbReference type="Proteomes" id="UP000544222"/>
    </source>
</evidence>
<accession>A0A7W5DU22</accession>
<evidence type="ECO:0000313" key="1">
    <source>
        <dbReference type="EMBL" id="MBB3188708.1"/>
    </source>
</evidence>
<dbReference type="AlphaFoldDB" id="A0A7W5DU22"/>
<dbReference type="EMBL" id="JACHYB010000002">
    <property type="protein sequence ID" value="MBB3188708.1"/>
    <property type="molecule type" value="Genomic_DNA"/>
</dbReference>
<sequence length="46" mass="5409">MKHLNNSIMLTPIKDIKGQSKLEKQRYKAYNDLFSKTVSSIRQLIE</sequence>
<reference evidence="1 2" key="1">
    <citation type="submission" date="2020-08" db="EMBL/GenBank/DDBJ databases">
        <title>Genomic Encyclopedia of Type Strains, Phase IV (KMG-IV): sequencing the most valuable type-strain genomes for metagenomic binning, comparative biology and taxonomic classification.</title>
        <authorList>
            <person name="Goeker M."/>
        </authorList>
    </citation>
    <scope>NUCLEOTIDE SEQUENCE [LARGE SCALE GENOMIC DNA]</scope>
    <source>
        <strain evidence="1 2">DSM 27471</strain>
    </source>
</reference>
<gene>
    <name evidence="1" type="ORF">FHX64_002906</name>
</gene>
<keyword evidence="2" id="KW-1185">Reference proteome</keyword>